<dbReference type="SUPFAM" id="SSF53756">
    <property type="entry name" value="UDP-Glycosyltransferase/glycogen phosphorylase"/>
    <property type="match status" value="1"/>
</dbReference>
<dbReference type="Pfam" id="PF00534">
    <property type="entry name" value="Glycos_transf_1"/>
    <property type="match status" value="1"/>
</dbReference>
<gene>
    <name evidence="3" type="primary">pglJ</name>
    <name evidence="3" type="ORF">VP323_00025</name>
</gene>
<sequence>MKLAIISNSLGLGGGEKIALNINNKILSSDCFKEVLFFTFDKGNLYSSPSNHVQCNKKSRVLSIITLFFYVFKFRPDVIQSHLLISNLINVVVSLIIGSKSQIVSHGSIKLLSSRWYFPLIKFFYKRASQIVCISDGMKHDAINIIGNDNVVVINNPHDIDDIINNSYCIDYIEQSDYFCVLGRLNKGKRIEDIINAFYQSKKSNFMKLYLIGDGDKEYVTKLKDIVRNLNIKDKVIFLGRRKNPYPIIKQSKALILASESEGYPNCLIEALILNVPVITSDCHTGPREILKIDDCLDIYESINIGGNFIFPTGNINELKKSIEKISLKEKHNYSHLYEHLDINNVIRVYISEIMSL</sequence>
<keyword evidence="3" id="KW-0328">Glycosyltransferase</keyword>
<dbReference type="Gene3D" id="3.40.50.2000">
    <property type="entry name" value="Glycogen Phosphorylase B"/>
    <property type="match status" value="2"/>
</dbReference>
<dbReference type="GO" id="GO:0016757">
    <property type="term" value="F:glycosyltransferase activity"/>
    <property type="evidence" value="ECO:0007669"/>
    <property type="project" value="UniProtKB-KW"/>
</dbReference>
<accession>A0A7M1VV22</accession>
<dbReference type="PANTHER" id="PTHR12526:SF630">
    <property type="entry name" value="GLYCOSYLTRANSFERASE"/>
    <property type="match status" value="1"/>
</dbReference>
<dbReference type="InterPro" id="IPR028098">
    <property type="entry name" value="Glyco_trans_4-like_N"/>
</dbReference>
<evidence type="ECO:0000259" key="2">
    <source>
        <dbReference type="Pfam" id="PF13439"/>
    </source>
</evidence>
<dbReference type="RefSeq" id="WP_241573088.1">
    <property type="nucleotide sequence ID" value="NZ_JALAZA010000004.1"/>
</dbReference>
<feature type="domain" description="Glycosyl transferase family 1" evidence="1">
    <location>
        <begin position="175"/>
        <end position="332"/>
    </location>
</feature>
<reference evidence="3" key="1">
    <citation type="submission" date="2020-08" db="EMBL/GenBank/DDBJ databases">
        <title>Genetic structure, function and evolution of capsule biosynthesis loci in Vibrio parahaemolyticus.</title>
        <authorList>
            <person name="Li L."/>
            <person name="Bian S."/>
        </authorList>
    </citation>
    <scope>NUCLEOTIDE SEQUENCE</scope>
    <source>
        <strain evidence="3">VP323</strain>
    </source>
</reference>
<dbReference type="AlphaFoldDB" id="A0A7M1VV22"/>
<evidence type="ECO:0000259" key="1">
    <source>
        <dbReference type="Pfam" id="PF00534"/>
    </source>
</evidence>
<protein>
    <submittedName>
        <fullName evidence="3">N-acetylgalactosamine-N, N'-diacetylbacillosaminyl-diphospho-undecaprenol 4-alpha-N-acetylgalactosaminyltransferase</fullName>
        <ecNumber evidence="3">2.4.1.291</ecNumber>
    </submittedName>
</protein>
<proteinExistence type="predicted"/>
<dbReference type="InterPro" id="IPR001296">
    <property type="entry name" value="Glyco_trans_1"/>
</dbReference>
<name>A0A7M1VV22_VIBPH</name>
<keyword evidence="3" id="KW-0808">Transferase</keyword>
<dbReference type="GO" id="GO:1901135">
    <property type="term" value="P:carbohydrate derivative metabolic process"/>
    <property type="evidence" value="ECO:0007669"/>
    <property type="project" value="UniProtKB-ARBA"/>
</dbReference>
<dbReference type="Pfam" id="PF13439">
    <property type="entry name" value="Glyco_transf_4"/>
    <property type="match status" value="1"/>
</dbReference>
<organism evidence="3">
    <name type="scientific">Vibrio parahaemolyticus</name>
    <dbReference type="NCBI Taxonomy" id="670"/>
    <lineage>
        <taxon>Bacteria</taxon>
        <taxon>Pseudomonadati</taxon>
        <taxon>Pseudomonadota</taxon>
        <taxon>Gammaproteobacteria</taxon>
        <taxon>Vibrionales</taxon>
        <taxon>Vibrionaceae</taxon>
        <taxon>Vibrio</taxon>
    </lineage>
</organism>
<dbReference type="EMBL" id="MT898122">
    <property type="protein sequence ID" value="QOS19060.1"/>
    <property type="molecule type" value="Genomic_DNA"/>
</dbReference>
<evidence type="ECO:0000313" key="3">
    <source>
        <dbReference type="EMBL" id="QOS19060.1"/>
    </source>
</evidence>
<dbReference type="EC" id="2.4.1.291" evidence="3"/>
<dbReference type="CDD" id="cd03811">
    <property type="entry name" value="GT4_GT28_WabH-like"/>
    <property type="match status" value="1"/>
</dbReference>
<feature type="domain" description="Glycosyltransferase subfamily 4-like N-terminal" evidence="2">
    <location>
        <begin position="63"/>
        <end position="161"/>
    </location>
</feature>
<dbReference type="PANTHER" id="PTHR12526">
    <property type="entry name" value="GLYCOSYLTRANSFERASE"/>
    <property type="match status" value="1"/>
</dbReference>